<comment type="caution">
    <text evidence="1">The sequence shown here is derived from an EMBL/GenBank/DDBJ whole genome shotgun (WGS) entry which is preliminary data.</text>
</comment>
<evidence type="ECO:0000313" key="2">
    <source>
        <dbReference type="Proteomes" id="UP000033710"/>
    </source>
</evidence>
<dbReference type="GeneID" id="27672083"/>
<dbReference type="AlphaFoldDB" id="A0A0F2M0X7"/>
<accession>A0A0F2M0X7</accession>
<dbReference type="EMBL" id="AXCR01000011">
    <property type="protein sequence ID" value="KJR81806.1"/>
    <property type="molecule type" value="Genomic_DNA"/>
</dbReference>
<organism evidence="1 2">
    <name type="scientific">Sporothrix schenckii 1099-18</name>
    <dbReference type="NCBI Taxonomy" id="1397361"/>
    <lineage>
        <taxon>Eukaryota</taxon>
        <taxon>Fungi</taxon>
        <taxon>Dikarya</taxon>
        <taxon>Ascomycota</taxon>
        <taxon>Pezizomycotina</taxon>
        <taxon>Sordariomycetes</taxon>
        <taxon>Sordariomycetidae</taxon>
        <taxon>Ophiostomatales</taxon>
        <taxon>Ophiostomataceae</taxon>
        <taxon>Sporothrix</taxon>
    </lineage>
</organism>
<reference evidence="1 2" key="2">
    <citation type="journal article" date="2015" name="Eukaryot. Cell">
        <title>Asexual propagation of a virulent clone complex in a human and feline outbreak of sporotrichosis.</title>
        <authorList>
            <person name="Teixeira Mde M."/>
            <person name="Rodrigues A.M."/>
            <person name="Tsui C.K."/>
            <person name="de Almeida L.G."/>
            <person name="Van Diepeningen A.D."/>
            <person name="van den Ende B.G."/>
            <person name="Fernandes G.F."/>
            <person name="Kano R."/>
            <person name="Hamelin R.C."/>
            <person name="Lopes-Bezerra L.M."/>
            <person name="Vasconcelos A.T."/>
            <person name="de Hoog S."/>
            <person name="de Camargo Z.P."/>
            <person name="Felipe M.S."/>
        </authorList>
    </citation>
    <scope>NUCLEOTIDE SEQUENCE [LARGE SCALE GENOMIC DNA]</scope>
    <source>
        <strain evidence="1 2">1099-18</strain>
    </source>
</reference>
<dbReference type="RefSeq" id="XP_016584482.1">
    <property type="nucleotide sequence ID" value="XM_016736806.1"/>
</dbReference>
<gene>
    <name evidence="1" type="ORF">SPSK_10353</name>
</gene>
<dbReference type="Proteomes" id="UP000033710">
    <property type="component" value="Unassembled WGS sequence"/>
</dbReference>
<name>A0A0F2M0X7_SPOSC</name>
<protein>
    <submittedName>
        <fullName evidence="1">Uncharacterized protein</fullName>
    </submittedName>
</protein>
<evidence type="ECO:0000313" key="1">
    <source>
        <dbReference type="EMBL" id="KJR81806.1"/>
    </source>
</evidence>
<proteinExistence type="predicted"/>
<reference evidence="1 2" key="1">
    <citation type="journal article" date="2014" name="BMC Genomics">
        <title>Comparative genomics of the major fungal agents of human and animal Sporotrichosis: Sporothrix schenckii and Sporothrix brasiliensis.</title>
        <authorList>
            <person name="Teixeira M.M."/>
            <person name="de Almeida L.G."/>
            <person name="Kubitschek-Barreira P."/>
            <person name="Alves F.L."/>
            <person name="Kioshima E.S."/>
            <person name="Abadio A.K."/>
            <person name="Fernandes L."/>
            <person name="Derengowski L.S."/>
            <person name="Ferreira K.S."/>
            <person name="Souza R.C."/>
            <person name="Ruiz J.C."/>
            <person name="de Andrade N.C."/>
            <person name="Paes H.C."/>
            <person name="Nicola A.M."/>
            <person name="Albuquerque P."/>
            <person name="Gerber A.L."/>
            <person name="Martins V.P."/>
            <person name="Peconick L.D."/>
            <person name="Neto A.V."/>
            <person name="Chaucanez C.B."/>
            <person name="Silva P.A."/>
            <person name="Cunha O.L."/>
            <person name="de Oliveira F.F."/>
            <person name="dos Santos T.C."/>
            <person name="Barros A.L."/>
            <person name="Soares M.A."/>
            <person name="de Oliveira L.M."/>
            <person name="Marini M.M."/>
            <person name="Villalobos-Duno H."/>
            <person name="Cunha M.M."/>
            <person name="de Hoog S."/>
            <person name="da Silveira J.F."/>
            <person name="Henrissat B."/>
            <person name="Nino-Vega G.A."/>
            <person name="Cisalpino P.S."/>
            <person name="Mora-Montes H.M."/>
            <person name="Almeida S.R."/>
            <person name="Stajich J.E."/>
            <person name="Lopes-Bezerra L.M."/>
            <person name="Vasconcelos A.T."/>
            <person name="Felipe M.S."/>
        </authorList>
    </citation>
    <scope>NUCLEOTIDE SEQUENCE [LARGE SCALE GENOMIC DNA]</scope>
    <source>
        <strain evidence="1 2">1099-18</strain>
    </source>
</reference>
<sequence length="123" mass="13674">MASGTSPARPTMTEHTSTARRTYDILGERSSTPYIVVPDDPSARIDTAPLFTACKNVVPFAVVAVLCRRSPLLVPLVSHLSPFVVFARDKFHWIRFPSLLIFDTKLLYWVASIAPVASTDHLY</sequence>
<dbReference type="KEGG" id="ssck:SPSK_10353"/>
<dbReference type="VEuPathDB" id="FungiDB:SPSK_10353"/>